<dbReference type="AlphaFoldDB" id="A0A835QVZ1"/>
<proteinExistence type="predicted"/>
<gene>
    <name evidence="2" type="ORF">HPP92_014508</name>
</gene>
<dbReference type="Proteomes" id="UP000639772">
    <property type="component" value="Chromosome 7"/>
</dbReference>
<sequence>MSYARHAPSRPPGGLLRSGGPPHHDLLRSMVSGLRLRRDAMRRHGDRGSVPTSPPPPAGTRAQFGLIAVSLGHYETLMSCSRAAPATRYGETSNRRGSRRGWCACRWDTMGHWSSVGRTREGDSPRSGGKRPVPACRRLHVLPNDTSIMMGFHGRWAGL</sequence>
<evidence type="ECO:0000256" key="1">
    <source>
        <dbReference type="SAM" id="MobiDB-lite"/>
    </source>
</evidence>
<dbReference type="EMBL" id="JADCNM010000007">
    <property type="protein sequence ID" value="KAG0474822.1"/>
    <property type="molecule type" value="Genomic_DNA"/>
</dbReference>
<feature type="compositionally biased region" description="Low complexity" evidence="1">
    <location>
        <begin position="12"/>
        <end position="21"/>
    </location>
</feature>
<reference evidence="2 3" key="1">
    <citation type="journal article" date="2020" name="Nat. Food">
        <title>A phased Vanilla planifolia genome enables genetic improvement of flavour and production.</title>
        <authorList>
            <person name="Hasing T."/>
            <person name="Tang H."/>
            <person name="Brym M."/>
            <person name="Khazi F."/>
            <person name="Huang T."/>
            <person name="Chambers A.H."/>
        </authorList>
    </citation>
    <scope>NUCLEOTIDE SEQUENCE [LARGE SCALE GENOMIC DNA]</scope>
    <source>
        <tissue evidence="2">Leaf</tissue>
    </source>
</reference>
<protein>
    <submittedName>
        <fullName evidence="2">Uncharacterized protein</fullName>
    </submittedName>
</protein>
<evidence type="ECO:0000313" key="3">
    <source>
        <dbReference type="Proteomes" id="UP000639772"/>
    </source>
</evidence>
<name>A0A835QVZ1_VANPL</name>
<accession>A0A835QVZ1</accession>
<evidence type="ECO:0000313" key="2">
    <source>
        <dbReference type="EMBL" id="KAG0474822.1"/>
    </source>
</evidence>
<feature type="region of interest" description="Disordered" evidence="1">
    <location>
        <begin position="1"/>
        <end position="25"/>
    </location>
</feature>
<feature type="region of interest" description="Disordered" evidence="1">
    <location>
        <begin position="42"/>
        <end position="61"/>
    </location>
</feature>
<organism evidence="2 3">
    <name type="scientific">Vanilla planifolia</name>
    <name type="common">Vanilla</name>
    <dbReference type="NCBI Taxonomy" id="51239"/>
    <lineage>
        <taxon>Eukaryota</taxon>
        <taxon>Viridiplantae</taxon>
        <taxon>Streptophyta</taxon>
        <taxon>Embryophyta</taxon>
        <taxon>Tracheophyta</taxon>
        <taxon>Spermatophyta</taxon>
        <taxon>Magnoliopsida</taxon>
        <taxon>Liliopsida</taxon>
        <taxon>Asparagales</taxon>
        <taxon>Orchidaceae</taxon>
        <taxon>Vanilloideae</taxon>
        <taxon>Vanilleae</taxon>
        <taxon>Vanilla</taxon>
    </lineage>
</organism>
<comment type="caution">
    <text evidence="2">The sequence shown here is derived from an EMBL/GenBank/DDBJ whole genome shotgun (WGS) entry which is preliminary data.</text>
</comment>